<dbReference type="Pfam" id="PF00356">
    <property type="entry name" value="LacI"/>
    <property type="match status" value="1"/>
</dbReference>
<dbReference type="PROSITE" id="PS50932">
    <property type="entry name" value="HTH_LACI_2"/>
    <property type="match status" value="1"/>
</dbReference>
<keyword evidence="3" id="KW-0804">Transcription</keyword>
<dbReference type="EMBL" id="FNSV01000005">
    <property type="protein sequence ID" value="SEC63956.1"/>
    <property type="molecule type" value="Genomic_DNA"/>
</dbReference>
<evidence type="ECO:0000313" key="6">
    <source>
        <dbReference type="Proteomes" id="UP000183561"/>
    </source>
</evidence>
<feature type="domain" description="HTH lacI-type" evidence="4">
    <location>
        <begin position="49"/>
        <end position="103"/>
    </location>
</feature>
<dbReference type="PANTHER" id="PTHR30146">
    <property type="entry name" value="LACI-RELATED TRANSCRIPTIONAL REPRESSOR"/>
    <property type="match status" value="1"/>
</dbReference>
<dbReference type="Pfam" id="PF13377">
    <property type="entry name" value="Peripla_BP_3"/>
    <property type="match status" value="1"/>
</dbReference>
<evidence type="ECO:0000256" key="3">
    <source>
        <dbReference type="ARBA" id="ARBA00023163"/>
    </source>
</evidence>
<evidence type="ECO:0000259" key="4">
    <source>
        <dbReference type="PROSITE" id="PS50932"/>
    </source>
</evidence>
<evidence type="ECO:0000256" key="2">
    <source>
        <dbReference type="ARBA" id="ARBA00023125"/>
    </source>
</evidence>
<dbReference type="Proteomes" id="UP000183561">
    <property type="component" value="Unassembled WGS sequence"/>
</dbReference>
<evidence type="ECO:0000313" key="5">
    <source>
        <dbReference type="EMBL" id="SEC63956.1"/>
    </source>
</evidence>
<sequence length="380" mass="40854">MSVRHITGCCQLEQGDFFSALQRLAFREEFAQIFALLAYCGNVIPKQSVNMADVARRTGVSIATVSRALRGEKGVSDATRLRIQRVADELAYVISPEASKLSGGATGRVAVVVPWIDAWFYSRVLAGIEHELRAADLDVMLYCLEESSQRESFFERLPLRRKVDAVIAVAFPLTGPERARLEEMDVTVVVIGAHAGDFPSVRIDDELAARQAVGHLIRIGHTRIGMIRTVDPEGQSWAGDIARVAGFHGALADAGLDDDCIATVPWGVEGGERGMELLLSRADVPTAVFCHSDEVAVGALRTLRRAGVPVPAGMSVIGIDDHPTAELADLTTVRQPVAEQGAAAGRVVVDLLSGREPAERTVVLPTHLVVRGSTARPAEL</sequence>
<keyword evidence="1" id="KW-0805">Transcription regulation</keyword>
<dbReference type="GO" id="GO:0003700">
    <property type="term" value="F:DNA-binding transcription factor activity"/>
    <property type="evidence" value="ECO:0007669"/>
    <property type="project" value="TreeGrafter"/>
</dbReference>
<accession>A0A1H4U5E8</accession>
<dbReference type="InterPro" id="IPR028082">
    <property type="entry name" value="Peripla_BP_I"/>
</dbReference>
<gene>
    <name evidence="5" type="ORF">SAMN04490239_4853</name>
</gene>
<dbReference type="CDD" id="cd01392">
    <property type="entry name" value="HTH_LacI"/>
    <property type="match status" value="1"/>
</dbReference>
<proteinExistence type="predicted"/>
<dbReference type="InterPro" id="IPR010982">
    <property type="entry name" value="Lambda_DNA-bd_dom_sf"/>
</dbReference>
<dbReference type="GO" id="GO:0000976">
    <property type="term" value="F:transcription cis-regulatory region binding"/>
    <property type="evidence" value="ECO:0007669"/>
    <property type="project" value="TreeGrafter"/>
</dbReference>
<keyword evidence="6" id="KW-1185">Reference proteome</keyword>
<dbReference type="InterPro" id="IPR000843">
    <property type="entry name" value="HTH_LacI"/>
</dbReference>
<dbReference type="PROSITE" id="PS00356">
    <property type="entry name" value="HTH_LACI_1"/>
    <property type="match status" value="1"/>
</dbReference>
<dbReference type="SUPFAM" id="SSF47413">
    <property type="entry name" value="lambda repressor-like DNA-binding domains"/>
    <property type="match status" value="1"/>
</dbReference>
<keyword evidence="2 5" id="KW-0238">DNA-binding</keyword>
<dbReference type="CDD" id="cd06267">
    <property type="entry name" value="PBP1_LacI_sugar_binding-like"/>
    <property type="match status" value="1"/>
</dbReference>
<dbReference type="Gene3D" id="3.40.50.2300">
    <property type="match status" value="2"/>
</dbReference>
<dbReference type="Gene3D" id="1.10.260.40">
    <property type="entry name" value="lambda repressor-like DNA-binding domains"/>
    <property type="match status" value="1"/>
</dbReference>
<evidence type="ECO:0000256" key="1">
    <source>
        <dbReference type="ARBA" id="ARBA00023015"/>
    </source>
</evidence>
<protein>
    <submittedName>
        <fullName evidence="5">DNA-binding transcriptional regulator, LacI/PurR family</fullName>
    </submittedName>
</protein>
<organism evidence="5 6">
    <name type="scientific">Rhodococcus koreensis</name>
    <dbReference type="NCBI Taxonomy" id="99653"/>
    <lineage>
        <taxon>Bacteria</taxon>
        <taxon>Bacillati</taxon>
        <taxon>Actinomycetota</taxon>
        <taxon>Actinomycetes</taxon>
        <taxon>Mycobacteriales</taxon>
        <taxon>Nocardiaceae</taxon>
        <taxon>Rhodococcus</taxon>
    </lineage>
</organism>
<dbReference type="SUPFAM" id="SSF53822">
    <property type="entry name" value="Periplasmic binding protein-like I"/>
    <property type="match status" value="1"/>
</dbReference>
<name>A0A1H4U5E8_9NOCA</name>
<dbReference type="AlphaFoldDB" id="A0A1H4U5E8"/>
<reference evidence="6" key="1">
    <citation type="submission" date="2016-10" db="EMBL/GenBank/DDBJ databases">
        <authorList>
            <person name="Varghese N."/>
            <person name="Submissions S."/>
        </authorList>
    </citation>
    <scope>NUCLEOTIDE SEQUENCE [LARGE SCALE GENOMIC DNA]</scope>
    <source>
        <strain evidence="6">DSM 44498</strain>
    </source>
</reference>
<dbReference type="PANTHER" id="PTHR30146:SF109">
    <property type="entry name" value="HTH-TYPE TRANSCRIPTIONAL REGULATOR GALS"/>
    <property type="match status" value="1"/>
</dbReference>
<dbReference type="InterPro" id="IPR046335">
    <property type="entry name" value="LacI/GalR-like_sensor"/>
</dbReference>
<dbReference type="SMART" id="SM00354">
    <property type="entry name" value="HTH_LACI"/>
    <property type="match status" value="1"/>
</dbReference>